<keyword evidence="1 6" id="KW-0597">Phosphoprotein</keyword>
<keyword evidence="5" id="KW-0804">Transcription</keyword>
<dbReference type="Proteomes" id="UP001589776">
    <property type="component" value="Unassembled WGS sequence"/>
</dbReference>
<dbReference type="InterPro" id="IPR011006">
    <property type="entry name" value="CheY-like_superfamily"/>
</dbReference>
<dbReference type="SMART" id="SM00421">
    <property type="entry name" value="HTH_LUXR"/>
    <property type="match status" value="1"/>
</dbReference>
<evidence type="ECO:0000259" key="8">
    <source>
        <dbReference type="PROSITE" id="PS50110"/>
    </source>
</evidence>
<evidence type="ECO:0000256" key="3">
    <source>
        <dbReference type="ARBA" id="ARBA00023015"/>
    </source>
</evidence>
<evidence type="ECO:0000256" key="4">
    <source>
        <dbReference type="ARBA" id="ARBA00023125"/>
    </source>
</evidence>
<dbReference type="Gene3D" id="1.10.10.10">
    <property type="entry name" value="Winged helix-like DNA-binding domain superfamily/Winged helix DNA-binding domain"/>
    <property type="match status" value="1"/>
</dbReference>
<name>A0ABV6DFI0_9BACL</name>
<accession>A0ABV6DFI0</accession>
<dbReference type="PANTHER" id="PTHR43214:SF43">
    <property type="entry name" value="TWO-COMPONENT RESPONSE REGULATOR"/>
    <property type="match status" value="1"/>
</dbReference>
<comment type="caution">
    <text evidence="9">The sequence shown here is derived from an EMBL/GenBank/DDBJ whole genome shotgun (WGS) entry which is preliminary data.</text>
</comment>
<dbReference type="Gene3D" id="3.40.50.2300">
    <property type="match status" value="1"/>
</dbReference>
<feature type="domain" description="HTH luxR-type" evidence="7">
    <location>
        <begin position="161"/>
        <end position="226"/>
    </location>
</feature>
<proteinExistence type="predicted"/>
<organism evidence="9 10">
    <name type="scientific">Paenibacillus chartarius</name>
    <dbReference type="NCBI Taxonomy" id="747481"/>
    <lineage>
        <taxon>Bacteria</taxon>
        <taxon>Bacillati</taxon>
        <taxon>Bacillota</taxon>
        <taxon>Bacilli</taxon>
        <taxon>Bacillales</taxon>
        <taxon>Paenibacillaceae</taxon>
        <taxon>Paenibacillus</taxon>
    </lineage>
</organism>
<dbReference type="InterPro" id="IPR000792">
    <property type="entry name" value="Tscrpt_reg_LuxR_C"/>
</dbReference>
<keyword evidence="2" id="KW-0902">Two-component regulatory system</keyword>
<feature type="modified residue" description="4-aspartylphosphate" evidence="6">
    <location>
        <position position="66"/>
    </location>
</feature>
<dbReference type="CDD" id="cd06170">
    <property type="entry name" value="LuxR_C_like"/>
    <property type="match status" value="1"/>
</dbReference>
<dbReference type="SUPFAM" id="SSF46894">
    <property type="entry name" value="C-terminal effector domain of the bipartite response regulators"/>
    <property type="match status" value="1"/>
</dbReference>
<dbReference type="PROSITE" id="PS50110">
    <property type="entry name" value="RESPONSE_REGULATORY"/>
    <property type="match status" value="1"/>
</dbReference>
<evidence type="ECO:0000256" key="2">
    <source>
        <dbReference type="ARBA" id="ARBA00023012"/>
    </source>
</evidence>
<dbReference type="SUPFAM" id="SSF52172">
    <property type="entry name" value="CheY-like"/>
    <property type="match status" value="1"/>
</dbReference>
<dbReference type="InterPro" id="IPR039420">
    <property type="entry name" value="WalR-like"/>
</dbReference>
<dbReference type="InterPro" id="IPR001789">
    <property type="entry name" value="Sig_transdc_resp-reg_receiver"/>
</dbReference>
<dbReference type="InterPro" id="IPR058245">
    <property type="entry name" value="NreC/VraR/RcsB-like_REC"/>
</dbReference>
<keyword evidence="4" id="KW-0238">DNA-binding</keyword>
<evidence type="ECO:0000256" key="6">
    <source>
        <dbReference type="PROSITE-ProRule" id="PRU00169"/>
    </source>
</evidence>
<dbReference type="Pfam" id="PF00196">
    <property type="entry name" value="GerE"/>
    <property type="match status" value="1"/>
</dbReference>
<evidence type="ECO:0000256" key="5">
    <source>
        <dbReference type="ARBA" id="ARBA00023163"/>
    </source>
</evidence>
<dbReference type="InterPro" id="IPR036388">
    <property type="entry name" value="WH-like_DNA-bd_sf"/>
</dbReference>
<dbReference type="PANTHER" id="PTHR43214">
    <property type="entry name" value="TWO-COMPONENT RESPONSE REGULATOR"/>
    <property type="match status" value="1"/>
</dbReference>
<evidence type="ECO:0000313" key="10">
    <source>
        <dbReference type="Proteomes" id="UP001589776"/>
    </source>
</evidence>
<evidence type="ECO:0000259" key="7">
    <source>
        <dbReference type="PROSITE" id="PS50043"/>
    </source>
</evidence>
<dbReference type="CDD" id="cd17535">
    <property type="entry name" value="REC_NarL-like"/>
    <property type="match status" value="1"/>
</dbReference>
<sequence>MTEFEAGPLERNRIRIAVVEDDADWLRGLQAYLAKEPDFDIVVTASSLEEAREALAPGGFDVVLMDVMLVSSSREGIALTAEVTSQTGCKVIMLTSMEDKDIIMDAFRAGAVDYHLKSNYYDIPGAIRSAFRNRPTISASVSDTVRSELQRLAGVEHEFKKKMTEDLVTPTERQILQLIDQGYSQSQIADRFVVSLRTIKVHVGNILRKMGKPSSKEAAAELRKMGLFDEREK</sequence>
<evidence type="ECO:0000256" key="1">
    <source>
        <dbReference type="ARBA" id="ARBA00022553"/>
    </source>
</evidence>
<protein>
    <submittedName>
        <fullName evidence="9">Response regulator transcription factor</fullName>
    </submittedName>
</protein>
<keyword evidence="10" id="KW-1185">Reference proteome</keyword>
<dbReference type="EMBL" id="JBHLWN010000014">
    <property type="protein sequence ID" value="MFC0211369.1"/>
    <property type="molecule type" value="Genomic_DNA"/>
</dbReference>
<dbReference type="InterPro" id="IPR016032">
    <property type="entry name" value="Sig_transdc_resp-reg_C-effctor"/>
</dbReference>
<dbReference type="PROSITE" id="PS50043">
    <property type="entry name" value="HTH_LUXR_2"/>
    <property type="match status" value="1"/>
</dbReference>
<keyword evidence="3" id="KW-0805">Transcription regulation</keyword>
<reference evidence="9 10" key="1">
    <citation type="submission" date="2024-09" db="EMBL/GenBank/DDBJ databases">
        <authorList>
            <person name="Sun Q."/>
            <person name="Mori K."/>
        </authorList>
    </citation>
    <scope>NUCLEOTIDE SEQUENCE [LARGE SCALE GENOMIC DNA]</scope>
    <source>
        <strain evidence="9 10">CCM 7759</strain>
    </source>
</reference>
<dbReference type="SMART" id="SM00448">
    <property type="entry name" value="REC"/>
    <property type="match status" value="1"/>
</dbReference>
<evidence type="ECO:0000313" key="9">
    <source>
        <dbReference type="EMBL" id="MFC0211369.1"/>
    </source>
</evidence>
<gene>
    <name evidence="9" type="ORF">ACFFK0_02695</name>
</gene>
<dbReference type="RefSeq" id="WP_377468343.1">
    <property type="nucleotide sequence ID" value="NZ_JBHLWN010000014.1"/>
</dbReference>
<feature type="domain" description="Response regulatory" evidence="8">
    <location>
        <begin position="15"/>
        <end position="132"/>
    </location>
</feature>
<dbReference type="PRINTS" id="PR00038">
    <property type="entry name" value="HTHLUXR"/>
</dbReference>
<dbReference type="Pfam" id="PF00072">
    <property type="entry name" value="Response_reg"/>
    <property type="match status" value="1"/>
</dbReference>